<comment type="subcellular location">
    <subcellularLocation>
        <location evidence="1">Cell membrane</location>
        <topology evidence="1">Multi-pass membrane protein</topology>
    </subcellularLocation>
</comment>
<evidence type="ECO:0000256" key="4">
    <source>
        <dbReference type="ARBA" id="ARBA00022692"/>
    </source>
</evidence>
<sequence length="479" mass="53986">MSSNMKSKVLTGLIWKFAERIGAQIVSFIVSIVLARLLMPEDYGTIALVTVFISLSDVFVQSGFGQALIQKIDADELDFSSVFYFNIAISCIIYLILFLLAPIIANFYHNDLLTPVIRVMALRIPVAGINSVQQAFVARKMIFKKFFFSTLGGTAGSAVVGIIMAYKGYGVWALVAQYMFNSIIDTIVLWFTVRWRPKLAFSYRRMKSLFSYGWKILVSALLDTGYSQLSNLIIGKLYSSEQLAYYNKGQQLPNLVVVNINSSISSVLFPAISMEQKNRDRVKSMMRRSIMISSYLMFPMMIGLGVIAEPLITILLTDKWVMCVPFLRVACFVYALWPIHTANLEAMKAIGRSDLFLKLEIIKKVLGLIILFCSIPHGVMAIAFSSAILSLLSSFINAYPNKKLLDYSYIEQLKDIFAAIVLSGFMGIIIYSLNFLNINVYIILVLQILFGMIIYVGMSYLFKIDSFTYLLKLLKGLRK</sequence>
<dbReference type="PANTHER" id="PTHR30250">
    <property type="entry name" value="PST FAMILY PREDICTED COLANIC ACID TRANSPORTER"/>
    <property type="match status" value="1"/>
</dbReference>
<keyword evidence="3" id="KW-1003">Cell membrane</keyword>
<feature type="transmembrane region" description="Helical" evidence="7">
    <location>
        <begin position="214"/>
        <end position="234"/>
    </location>
</feature>
<gene>
    <name evidence="8" type="primary">tuaB</name>
    <name evidence="8" type="ORF">DSM106044_04233</name>
</gene>
<comment type="caution">
    <text evidence="8">The sequence shown here is derived from an EMBL/GenBank/DDBJ whole genome shotgun (WGS) entry which is preliminary data.</text>
</comment>
<evidence type="ECO:0000256" key="1">
    <source>
        <dbReference type="ARBA" id="ARBA00004651"/>
    </source>
</evidence>
<evidence type="ECO:0000256" key="6">
    <source>
        <dbReference type="ARBA" id="ARBA00023136"/>
    </source>
</evidence>
<dbReference type="Pfam" id="PF13440">
    <property type="entry name" value="Polysacc_synt_3"/>
    <property type="match status" value="1"/>
</dbReference>
<keyword evidence="4 7" id="KW-0812">Transmembrane</keyword>
<feature type="transmembrane region" description="Helical" evidence="7">
    <location>
        <begin position="146"/>
        <end position="166"/>
    </location>
</feature>
<feature type="transmembrane region" description="Helical" evidence="7">
    <location>
        <begin position="365"/>
        <end position="396"/>
    </location>
</feature>
<feature type="transmembrane region" description="Helical" evidence="7">
    <location>
        <begin position="81"/>
        <end position="104"/>
    </location>
</feature>
<dbReference type="Proteomes" id="UP000306509">
    <property type="component" value="Unassembled WGS sequence"/>
</dbReference>
<reference evidence="8 9" key="1">
    <citation type="journal article" date="2019" name="Anaerobe">
        <title>Detection of Robinsoniella peoriensis in multiple bone samples of a trauma patient.</title>
        <authorList>
            <person name="Schrottner P."/>
            <person name="Hartwich K."/>
            <person name="Bunk B."/>
            <person name="Schober I."/>
            <person name="Helbig S."/>
            <person name="Rudolph W.W."/>
            <person name="Gunzer F."/>
        </authorList>
    </citation>
    <scope>NUCLEOTIDE SEQUENCE [LARGE SCALE GENOMIC DNA]</scope>
    <source>
        <strain evidence="8 9">DSM 106044</strain>
    </source>
</reference>
<evidence type="ECO:0000313" key="8">
    <source>
        <dbReference type="EMBL" id="TLC98903.1"/>
    </source>
</evidence>
<evidence type="ECO:0000313" key="9">
    <source>
        <dbReference type="Proteomes" id="UP000306509"/>
    </source>
</evidence>
<name>A0A4U8Q3V8_9FIRM</name>
<feature type="transmembrane region" description="Helical" evidence="7">
    <location>
        <begin position="440"/>
        <end position="462"/>
    </location>
</feature>
<keyword evidence="5 7" id="KW-1133">Transmembrane helix</keyword>
<feature type="transmembrane region" description="Helical" evidence="7">
    <location>
        <begin position="172"/>
        <end position="193"/>
    </location>
</feature>
<dbReference type="GO" id="GO:0005886">
    <property type="term" value="C:plasma membrane"/>
    <property type="evidence" value="ECO:0007669"/>
    <property type="project" value="UniProtKB-SubCell"/>
</dbReference>
<evidence type="ECO:0000256" key="7">
    <source>
        <dbReference type="SAM" id="Phobius"/>
    </source>
</evidence>
<feature type="transmembrane region" description="Helical" evidence="7">
    <location>
        <begin position="326"/>
        <end position="344"/>
    </location>
</feature>
<dbReference type="InterPro" id="IPR050833">
    <property type="entry name" value="Poly_Biosynth_Transport"/>
</dbReference>
<feature type="transmembrane region" description="Helical" evidence="7">
    <location>
        <begin position="416"/>
        <end position="433"/>
    </location>
</feature>
<dbReference type="AlphaFoldDB" id="A0A4U8Q3V8"/>
<feature type="transmembrane region" description="Helical" evidence="7">
    <location>
        <begin position="295"/>
        <end position="314"/>
    </location>
</feature>
<evidence type="ECO:0000256" key="3">
    <source>
        <dbReference type="ARBA" id="ARBA00022475"/>
    </source>
</evidence>
<dbReference type="PANTHER" id="PTHR30250:SF10">
    <property type="entry name" value="LIPOPOLYSACCHARIDE BIOSYNTHESIS PROTEIN WZXC"/>
    <property type="match status" value="1"/>
</dbReference>
<protein>
    <submittedName>
        <fullName evidence="8">Teichuronic acid biosynthesis protein TuaB</fullName>
    </submittedName>
</protein>
<feature type="transmembrane region" description="Helical" evidence="7">
    <location>
        <begin position="45"/>
        <end position="69"/>
    </location>
</feature>
<feature type="transmembrane region" description="Helical" evidence="7">
    <location>
        <begin position="21"/>
        <end position="39"/>
    </location>
</feature>
<dbReference type="CDD" id="cd13127">
    <property type="entry name" value="MATE_tuaB_like"/>
    <property type="match status" value="1"/>
</dbReference>
<dbReference type="EMBL" id="QGQD01000079">
    <property type="protein sequence ID" value="TLC98903.1"/>
    <property type="molecule type" value="Genomic_DNA"/>
</dbReference>
<feature type="transmembrane region" description="Helical" evidence="7">
    <location>
        <begin position="254"/>
        <end position="274"/>
    </location>
</feature>
<proteinExistence type="inferred from homology"/>
<accession>A0A4U8Q3V8</accession>
<comment type="similarity">
    <text evidence="2">Belongs to the polysaccharide synthase family.</text>
</comment>
<keyword evidence="9" id="KW-1185">Reference proteome</keyword>
<evidence type="ECO:0000256" key="2">
    <source>
        <dbReference type="ARBA" id="ARBA00007430"/>
    </source>
</evidence>
<organism evidence="8 9">
    <name type="scientific">Robinsoniella peoriensis</name>
    <dbReference type="NCBI Taxonomy" id="180332"/>
    <lineage>
        <taxon>Bacteria</taxon>
        <taxon>Bacillati</taxon>
        <taxon>Bacillota</taxon>
        <taxon>Clostridia</taxon>
        <taxon>Lachnospirales</taxon>
        <taxon>Lachnospiraceae</taxon>
        <taxon>Robinsoniella</taxon>
    </lineage>
</organism>
<evidence type="ECO:0000256" key="5">
    <source>
        <dbReference type="ARBA" id="ARBA00022989"/>
    </source>
</evidence>
<keyword evidence="6 7" id="KW-0472">Membrane</keyword>